<reference evidence="1 2" key="1">
    <citation type="submission" date="2018-07" db="EMBL/GenBank/DDBJ databases">
        <title>A high quality draft genome assembly of the barn swallow (H. rustica rustica).</title>
        <authorList>
            <person name="Formenti G."/>
            <person name="Chiara M."/>
            <person name="Poveda L."/>
            <person name="Francoijs K.-J."/>
            <person name="Bonisoli-Alquati A."/>
            <person name="Canova L."/>
            <person name="Gianfranceschi L."/>
            <person name="Horner D.S."/>
            <person name="Saino N."/>
        </authorList>
    </citation>
    <scope>NUCLEOTIDE SEQUENCE [LARGE SCALE GENOMIC DNA]</scope>
    <source>
        <strain evidence="1">Chelidonia</strain>
        <tissue evidence="1">Blood</tissue>
    </source>
</reference>
<organism evidence="1 2">
    <name type="scientific">Hirundo rustica rustica</name>
    <dbReference type="NCBI Taxonomy" id="333673"/>
    <lineage>
        <taxon>Eukaryota</taxon>
        <taxon>Metazoa</taxon>
        <taxon>Chordata</taxon>
        <taxon>Craniata</taxon>
        <taxon>Vertebrata</taxon>
        <taxon>Euteleostomi</taxon>
        <taxon>Archelosauria</taxon>
        <taxon>Archosauria</taxon>
        <taxon>Dinosauria</taxon>
        <taxon>Saurischia</taxon>
        <taxon>Theropoda</taxon>
        <taxon>Coelurosauria</taxon>
        <taxon>Aves</taxon>
        <taxon>Neognathae</taxon>
        <taxon>Neoaves</taxon>
        <taxon>Telluraves</taxon>
        <taxon>Australaves</taxon>
        <taxon>Passeriformes</taxon>
        <taxon>Sylvioidea</taxon>
        <taxon>Hirundinidae</taxon>
        <taxon>Hirundo</taxon>
    </lineage>
</organism>
<protein>
    <submittedName>
        <fullName evidence="1">Uncharacterized protein</fullName>
    </submittedName>
</protein>
<evidence type="ECO:0000313" key="2">
    <source>
        <dbReference type="Proteomes" id="UP000269221"/>
    </source>
</evidence>
<dbReference type="Proteomes" id="UP000269221">
    <property type="component" value="Unassembled WGS sequence"/>
</dbReference>
<gene>
    <name evidence="1" type="ORF">DUI87_14072</name>
</gene>
<evidence type="ECO:0000313" key="1">
    <source>
        <dbReference type="EMBL" id="RMC09067.1"/>
    </source>
</evidence>
<dbReference type="EMBL" id="QRBI01000116">
    <property type="protein sequence ID" value="RMC09067.1"/>
    <property type="molecule type" value="Genomic_DNA"/>
</dbReference>
<sequence length="92" mass="10275">MQGPGNGWERELEGKITEYYGNEATRVPLALPKSVITDDGVQHRCLFTRSPAAIHKDPEIGQGYSDPFQVLSLSRQLKEDQGGLFHCKAEIF</sequence>
<comment type="caution">
    <text evidence="1">The sequence shown here is derived from an EMBL/GenBank/DDBJ whole genome shotgun (WGS) entry which is preliminary data.</text>
</comment>
<name>A0A3M0KPP1_HIRRU</name>
<proteinExistence type="predicted"/>
<accession>A0A3M0KPP1</accession>
<keyword evidence="2" id="KW-1185">Reference proteome</keyword>
<dbReference type="AlphaFoldDB" id="A0A3M0KPP1"/>